<protein>
    <submittedName>
        <fullName evidence="2">Uncharacterized protein</fullName>
    </submittedName>
</protein>
<accession>A5DX51</accession>
<dbReference type="InParanoid" id="A5DX51"/>
<gene>
    <name evidence="2" type="ORF">LELG_01938</name>
</gene>
<dbReference type="EMBL" id="CH981525">
    <property type="protein sequence ID" value="EDK43759.1"/>
    <property type="molecule type" value="Genomic_DNA"/>
</dbReference>
<keyword evidence="3" id="KW-1185">Reference proteome</keyword>
<evidence type="ECO:0000313" key="3">
    <source>
        <dbReference type="Proteomes" id="UP000001996"/>
    </source>
</evidence>
<dbReference type="VEuPathDB" id="FungiDB:LELG_01938"/>
<feature type="compositionally biased region" description="Polar residues" evidence="1">
    <location>
        <begin position="40"/>
        <end position="75"/>
    </location>
</feature>
<evidence type="ECO:0000313" key="2">
    <source>
        <dbReference type="EMBL" id="EDK43759.1"/>
    </source>
</evidence>
<dbReference type="HOGENOM" id="CLU_1767808_0_0_1"/>
<feature type="region of interest" description="Disordered" evidence="1">
    <location>
        <begin position="13"/>
        <end position="75"/>
    </location>
</feature>
<dbReference type="Proteomes" id="UP000001996">
    <property type="component" value="Unassembled WGS sequence"/>
</dbReference>
<proteinExistence type="predicted"/>
<evidence type="ECO:0000256" key="1">
    <source>
        <dbReference type="SAM" id="MobiDB-lite"/>
    </source>
</evidence>
<dbReference type="GeneID" id="5233678"/>
<name>A5DX51_LODEL</name>
<dbReference type="AlphaFoldDB" id="A5DX51"/>
<sequence length="161" mass="17702">MIEEIDRKARLAALRKSRSGRKSSSVEKTQASVAKPLAGESSSNVRDGNSSFQSSETTHANTIVNETKNTGSSLDTEYLKNNSLQQEDAELETKDSTLMANIETAPKELGNSTPTPSSEQHMINSTQSCTAEMKNDLKSYLHKAEIRTNRALNRIIQESIL</sequence>
<organism evidence="2 3">
    <name type="scientific">Lodderomyces elongisporus (strain ATCC 11503 / CBS 2605 / JCM 1781 / NBRC 1676 / NRRL YB-4239)</name>
    <name type="common">Yeast</name>
    <name type="synonym">Saccharomyces elongisporus</name>
    <dbReference type="NCBI Taxonomy" id="379508"/>
    <lineage>
        <taxon>Eukaryota</taxon>
        <taxon>Fungi</taxon>
        <taxon>Dikarya</taxon>
        <taxon>Ascomycota</taxon>
        <taxon>Saccharomycotina</taxon>
        <taxon>Pichiomycetes</taxon>
        <taxon>Debaryomycetaceae</taxon>
        <taxon>Candida/Lodderomyces clade</taxon>
        <taxon>Lodderomyces</taxon>
    </lineage>
</organism>
<reference evidence="2 3" key="1">
    <citation type="journal article" date="2009" name="Nature">
        <title>Evolution of pathogenicity and sexual reproduction in eight Candida genomes.</title>
        <authorList>
            <person name="Butler G."/>
            <person name="Rasmussen M.D."/>
            <person name="Lin M.F."/>
            <person name="Santos M.A."/>
            <person name="Sakthikumar S."/>
            <person name="Munro C.A."/>
            <person name="Rheinbay E."/>
            <person name="Grabherr M."/>
            <person name="Forche A."/>
            <person name="Reedy J.L."/>
            <person name="Agrafioti I."/>
            <person name="Arnaud M.B."/>
            <person name="Bates S."/>
            <person name="Brown A.J."/>
            <person name="Brunke S."/>
            <person name="Costanzo M.C."/>
            <person name="Fitzpatrick D.A."/>
            <person name="de Groot P.W."/>
            <person name="Harris D."/>
            <person name="Hoyer L.L."/>
            <person name="Hube B."/>
            <person name="Klis F.M."/>
            <person name="Kodira C."/>
            <person name="Lennard N."/>
            <person name="Logue M.E."/>
            <person name="Martin R."/>
            <person name="Neiman A.M."/>
            <person name="Nikolaou E."/>
            <person name="Quail M.A."/>
            <person name="Quinn J."/>
            <person name="Santos M.C."/>
            <person name="Schmitzberger F.F."/>
            <person name="Sherlock G."/>
            <person name="Shah P."/>
            <person name="Silverstein K.A."/>
            <person name="Skrzypek M.S."/>
            <person name="Soll D."/>
            <person name="Staggs R."/>
            <person name="Stansfield I."/>
            <person name="Stumpf M.P."/>
            <person name="Sudbery P.E."/>
            <person name="Srikantha T."/>
            <person name="Zeng Q."/>
            <person name="Berman J."/>
            <person name="Berriman M."/>
            <person name="Heitman J."/>
            <person name="Gow N.A."/>
            <person name="Lorenz M.C."/>
            <person name="Birren B.W."/>
            <person name="Kellis M."/>
            <person name="Cuomo C.A."/>
        </authorList>
    </citation>
    <scope>NUCLEOTIDE SEQUENCE [LARGE SCALE GENOMIC DNA]</scope>
    <source>
        <strain evidence="3">ATCC 11503 / BCRC 21390 / CBS 2605 / JCM 1781 / NBRC 1676 / NRRL YB-4239</strain>
    </source>
</reference>
<dbReference type="OrthoDB" id="4026086at2759"/>
<dbReference type="KEGG" id="lel:PVL30_001910"/>